<evidence type="ECO:0000313" key="5">
    <source>
        <dbReference type="Proteomes" id="UP000254925"/>
    </source>
</evidence>
<dbReference type="Proteomes" id="UP000254925">
    <property type="component" value="Unassembled WGS sequence"/>
</dbReference>
<dbReference type="InterPro" id="IPR012349">
    <property type="entry name" value="Split_barrel_FMN-bd"/>
</dbReference>
<reference evidence="4 5" key="1">
    <citation type="submission" date="2018-07" db="EMBL/GenBank/DDBJ databases">
        <title>Genomic Encyclopedia of Type Strains, Phase IV (KMG-IV): sequencing the most valuable type-strain genomes for metagenomic binning, comparative biology and taxonomic classification.</title>
        <authorList>
            <person name="Goeker M."/>
        </authorList>
    </citation>
    <scope>NUCLEOTIDE SEQUENCE [LARGE SCALE GENOMIC DNA]</scope>
    <source>
        <strain evidence="4 5">DSM 14364</strain>
    </source>
</reference>
<dbReference type="SUPFAM" id="SSF50475">
    <property type="entry name" value="FMN-binding split barrel"/>
    <property type="match status" value="1"/>
</dbReference>
<dbReference type="PANTHER" id="PTHR13343">
    <property type="entry name" value="CREG1 PROTEIN"/>
    <property type="match status" value="1"/>
</dbReference>
<evidence type="ECO:0000313" key="4">
    <source>
        <dbReference type="EMBL" id="RDI62042.1"/>
    </source>
</evidence>
<comment type="caution">
    <text evidence="4">The sequence shown here is derived from an EMBL/GenBank/DDBJ whole genome shotgun (WGS) entry which is preliminary data.</text>
</comment>
<dbReference type="EMBL" id="QQBB01000001">
    <property type="protein sequence ID" value="RDI62042.1"/>
    <property type="molecule type" value="Genomic_DNA"/>
</dbReference>
<organism evidence="4 5">
    <name type="scientific">Microvirga subterranea</name>
    <dbReference type="NCBI Taxonomy" id="186651"/>
    <lineage>
        <taxon>Bacteria</taxon>
        <taxon>Pseudomonadati</taxon>
        <taxon>Pseudomonadota</taxon>
        <taxon>Alphaproteobacteria</taxon>
        <taxon>Hyphomicrobiales</taxon>
        <taxon>Methylobacteriaceae</taxon>
        <taxon>Microvirga</taxon>
    </lineage>
</organism>
<protein>
    <submittedName>
        <fullName evidence="4">Uncharacterized protein</fullName>
    </submittedName>
</protein>
<dbReference type="PANTHER" id="PTHR13343:SF17">
    <property type="entry name" value="CELLULAR REPRESSOR OF E1A-STIMULATED GENES, ISOFORM A"/>
    <property type="match status" value="1"/>
</dbReference>
<evidence type="ECO:0000256" key="1">
    <source>
        <dbReference type="SAM" id="MobiDB-lite"/>
    </source>
</evidence>
<dbReference type="Pfam" id="PF10615">
    <property type="entry name" value="DUF2470"/>
    <property type="match status" value="1"/>
</dbReference>
<dbReference type="Gene3D" id="3.20.180.10">
    <property type="entry name" value="PNP-oxidase-like"/>
    <property type="match status" value="1"/>
</dbReference>
<proteinExistence type="predicted"/>
<dbReference type="InterPro" id="IPR019595">
    <property type="entry name" value="DUF2470"/>
</dbReference>
<dbReference type="InterPro" id="IPR037119">
    <property type="entry name" value="Haem_oxidase_HugZ-like_sf"/>
</dbReference>
<accession>A0A370HU66</accession>
<name>A0A370HU66_9HYPH</name>
<sequence>MNAAVSWAAGEKDGMKDPTLPVDNEARQIAKTLMRTARSGALATNDPAAGFPFASLVAVATDLDGSPLILTSQLSVHTKLLEADNRCSLLLSASGKGDPLAHPRITLPAEAKRIERGTAEGDRIRRRYLAHQPKASLYVDFPDFSFWRLDVTSASLNGGFGRAYRMDRTDVLTSLDGLADLVEMEAGAVEHMNDDHADAVALYAARLCGAREGAWRLSGIDPEGMVLALGDEIVRLTFPEPLKSGAELRPLLVRLAQEARSRTQQG</sequence>
<feature type="region of interest" description="Disordered" evidence="1">
    <location>
        <begin position="1"/>
        <end position="21"/>
    </location>
</feature>
<evidence type="ECO:0000259" key="3">
    <source>
        <dbReference type="Pfam" id="PF13883"/>
    </source>
</evidence>
<feature type="domain" description="CREG-like beta-barrel" evidence="3">
    <location>
        <begin position="24"/>
        <end position="165"/>
    </location>
</feature>
<dbReference type="Gene3D" id="2.30.110.10">
    <property type="entry name" value="Electron Transport, Fmn-binding Protein, Chain A"/>
    <property type="match status" value="1"/>
</dbReference>
<keyword evidence="5" id="KW-1185">Reference proteome</keyword>
<feature type="domain" description="DUF2470" evidence="2">
    <location>
        <begin position="186"/>
        <end position="255"/>
    </location>
</feature>
<dbReference type="InterPro" id="IPR055343">
    <property type="entry name" value="CREG_beta-barrel"/>
</dbReference>
<dbReference type="GO" id="GO:0005737">
    <property type="term" value="C:cytoplasm"/>
    <property type="evidence" value="ECO:0007669"/>
    <property type="project" value="UniProtKB-ARBA"/>
</dbReference>
<dbReference type="AlphaFoldDB" id="A0A370HU66"/>
<evidence type="ECO:0000259" key="2">
    <source>
        <dbReference type="Pfam" id="PF10615"/>
    </source>
</evidence>
<gene>
    <name evidence="4" type="ORF">DES45_101305</name>
</gene>
<dbReference type="Pfam" id="PF13883">
    <property type="entry name" value="CREG_beta-barrel"/>
    <property type="match status" value="1"/>
</dbReference>